<evidence type="ECO:0000313" key="2">
    <source>
        <dbReference type="Proteomes" id="UP000670947"/>
    </source>
</evidence>
<organism evidence="1 2">
    <name type="scientific">Paenibacillus artemisiicola</name>
    <dbReference type="NCBI Taxonomy" id="1172618"/>
    <lineage>
        <taxon>Bacteria</taxon>
        <taxon>Bacillati</taxon>
        <taxon>Bacillota</taxon>
        <taxon>Bacilli</taxon>
        <taxon>Bacillales</taxon>
        <taxon>Paenibacillaceae</taxon>
        <taxon>Paenibacillus</taxon>
    </lineage>
</organism>
<gene>
    <name evidence="1" type="ORF">I8J29_00715</name>
</gene>
<dbReference type="RefSeq" id="WP_208845671.1">
    <property type="nucleotide sequence ID" value="NZ_JAGGDJ010000001.1"/>
</dbReference>
<dbReference type="InterPro" id="IPR052949">
    <property type="entry name" value="PA_immunity-related"/>
</dbReference>
<keyword evidence="2" id="KW-1185">Reference proteome</keyword>
<dbReference type="PANTHER" id="PTHR42999:SF1">
    <property type="entry name" value="PENTAPEPTIDE REPEAT-CONTAINING PROTEIN"/>
    <property type="match status" value="1"/>
</dbReference>
<dbReference type="InterPro" id="IPR001646">
    <property type="entry name" value="5peptide_repeat"/>
</dbReference>
<comment type="caution">
    <text evidence="1">The sequence shown here is derived from an EMBL/GenBank/DDBJ whole genome shotgun (WGS) entry which is preliminary data.</text>
</comment>
<evidence type="ECO:0000313" key="1">
    <source>
        <dbReference type="EMBL" id="MBO7742696.1"/>
    </source>
</evidence>
<dbReference type="EMBL" id="JAGGDJ010000001">
    <property type="protein sequence ID" value="MBO7742696.1"/>
    <property type="molecule type" value="Genomic_DNA"/>
</dbReference>
<name>A0ABS3W328_9BACL</name>
<accession>A0ABS3W328</accession>
<sequence>MFNESEYYDESFGELRFEEEKLEGVRFYDCVFTDCHFAGTAFRDCKFSGCSFVRCDLNGVRIADTAFAQASFTGSRLVGVNWTEADWPRIAVPGLLTFEGCTLNHATFIGLELPQCVFNGCLAKDVDFREANLAQSDMRDTDFSESLFGDTDLRGADFSDAVNYQIDPGANRLSQAIFSLPEALSLLHNMDIRLNED</sequence>
<proteinExistence type="predicted"/>
<dbReference type="Proteomes" id="UP000670947">
    <property type="component" value="Unassembled WGS sequence"/>
</dbReference>
<dbReference type="Gene3D" id="2.160.20.80">
    <property type="entry name" value="E3 ubiquitin-protein ligase SopA"/>
    <property type="match status" value="1"/>
</dbReference>
<protein>
    <submittedName>
        <fullName evidence="1">Pentapeptide repeat-containing protein</fullName>
    </submittedName>
</protein>
<reference evidence="1 2" key="1">
    <citation type="submission" date="2021-03" db="EMBL/GenBank/DDBJ databases">
        <title>Paenibacillus artemisicola MWE-103 whole genome sequence.</title>
        <authorList>
            <person name="Ham Y.J."/>
        </authorList>
    </citation>
    <scope>NUCLEOTIDE SEQUENCE [LARGE SCALE GENOMIC DNA]</scope>
    <source>
        <strain evidence="1 2">MWE-103</strain>
    </source>
</reference>
<dbReference type="SUPFAM" id="SSF141571">
    <property type="entry name" value="Pentapeptide repeat-like"/>
    <property type="match status" value="1"/>
</dbReference>
<dbReference type="Pfam" id="PF13599">
    <property type="entry name" value="Pentapeptide_4"/>
    <property type="match status" value="2"/>
</dbReference>
<dbReference type="PANTHER" id="PTHR42999">
    <property type="entry name" value="ANTIBIOTIC RESISTANCE PROTEIN MCBG"/>
    <property type="match status" value="1"/>
</dbReference>